<keyword evidence="3" id="KW-1185">Reference proteome</keyword>
<feature type="chain" id="PRO_5012976662" evidence="1">
    <location>
        <begin position="30"/>
        <end position="123"/>
    </location>
</feature>
<dbReference type="AlphaFoldDB" id="A0A1Q5PNA9"/>
<gene>
    <name evidence="2" type="ORF">BSR29_03560</name>
</gene>
<proteinExistence type="predicted"/>
<dbReference type="EMBL" id="MQSV01000002">
    <property type="protein sequence ID" value="OKL48930.1"/>
    <property type="molecule type" value="Genomic_DNA"/>
</dbReference>
<name>A0A1Q5PNA9_9ACTO</name>
<protein>
    <submittedName>
        <fullName evidence="2">Uncharacterized protein</fullName>
    </submittedName>
</protein>
<organism evidence="2 3">
    <name type="scientific">Boudabousia liubingyangii</name>
    <dbReference type="NCBI Taxonomy" id="1921764"/>
    <lineage>
        <taxon>Bacteria</taxon>
        <taxon>Bacillati</taxon>
        <taxon>Actinomycetota</taxon>
        <taxon>Actinomycetes</taxon>
        <taxon>Actinomycetales</taxon>
        <taxon>Actinomycetaceae</taxon>
        <taxon>Boudabousia</taxon>
    </lineage>
</organism>
<accession>A0A1Q5PNA9</accession>
<reference evidence="2 3" key="1">
    <citation type="submission" date="2016-11" db="EMBL/GenBank/DDBJ databases">
        <title>Actinomyces gypaetusis sp. nov. isolated from the vulture Gypaetus barbatus in Qinghai Tibet Plateau China.</title>
        <authorList>
            <person name="Meng X."/>
        </authorList>
    </citation>
    <scope>NUCLEOTIDE SEQUENCE [LARGE SCALE GENOMIC DNA]</scope>
    <source>
        <strain evidence="2 3">VUL4_2</strain>
    </source>
</reference>
<evidence type="ECO:0000313" key="3">
    <source>
        <dbReference type="Proteomes" id="UP000186785"/>
    </source>
</evidence>
<feature type="signal peptide" evidence="1">
    <location>
        <begin position="1"/>
        <end position="29"/>
    </location>
</feature>
<comment type="caution">
    <text evidence="2">The sequence shown here is derived from an EMBL/GenBank/DDBJ whole genome shotgun (WGS) entry which is preliminary data.</text>
</comment>
<evidence type="ECO:0000256" key="1">
    <source>
        <dbReference type="SAM" id="SignalP"/>
    </source>
</evidence>
<dbReference type="Proteomes" id="UP000186785">
    <property type="component" value="Unassembled WGS sequence"/>
</dbReference>
<sequence length="123" mass="13989">MKTTRKIMLTGSLFLLTVSSMLLAPIANAHEPSPSRMTKYSWVEIEKHFGPQECAAQVNRCNQKAADGYYIKKFRCRYTNTIFGNWAVDAYMLYQPNEGLAKISSTYRNAKPTWAVPSIKVCE</sequence>
<keyword evidence="1" id="KW-0732">Signal</keyword>
<evidence type="ECO:0000313" key="2">
    <source>
        <dbReference type="EMBL" id="OKL48930.1"/>
    </source>
</evidence>
<dbReference type="RefSeq" id="WP_073708918.1">
    <property type="nucleotide sequence ID" value="NZ_MQSU01000002.1"/>
</dbReference>